<organism evidence="1">
    <name type="scientific">Bandra megavirus</name>
    <dbReference type="NCBI Taxonomy" id="2071566"/>
    <lineage>
        <taxon>Viruses</taxon>
        <taxon>Varidnaviria</taxon>
        <taxon>Bamfordvirae</taxon>
        <taxon>Nucleocytoviricota</taxon>
        <taxon>Megaviricetes</taxon>
        <taxon>Imitervirales</taxon>
        <taxon>Mimiviridae</taxon>
        <taxon>Megamimivirinae</taxon>
        <taxon>Megavirus</taxon>
    </lineage>
</organism>
<sequence>MATKYYSIYYVNNKDKNLKLVDNYSYFDNLEKAINAMLKYIENYGIPKYSKKYYEPINIDCDYNIRIYNVEVWKCLNNGKLKIEPISQVFPLIPKPSKELDKYIELCDLQNMNVAKLCLEIYGENITIEKIKEMRKKELDNRIDAITKNISSSKHVNKFDIQFTGLYYKNEHTIYSARNLLADLFKHYTNLNYIIRYKNQFCDHYILFLFDKSHIDDLSNSFKSILKDNNLDHITYSDNDYTMKKDKKKYLLDKYLTNIVNDDIKHLIRDMYSDSHGHFEIIYNYDSDLDFDSKSDSDSDN</sequence>
<dbReference type="EMBL" id="MG779306">
    <property type="protein sequence ID" value="AUV58087.1"/>
    <property type="molecule type" value="Genomic_DNA"/>
</dbReference>
<name>A0A2K9V785_9VIRU</name>
<protein>
    <submittedName>
        <fullName evidence="1">Uncharacterized protein</fullName>
    </submittedName>
</protein>
<evidence type="ECO:0000313" key="1">
    <source>
        <dbReference type="EMBL" id="AUV58087.1"/>
    </source>
</evidence>
<accession>A0A2K9V785</accession>
<proteinExistence type="predicted"/>
<reference evidence="1" key="1">
    <citation type="submission" date="2018-01" db="EMBL/GenBank/DDBJ databases">
        <title>Draft genome sequence of Bandra megavirus.</title>
        <authorList>
            <person name="Chatterjee A."/>
            <person name="Yadav R."/>
            <person name="Kondabagil K."/>
        </authorList>
    </citation>
    <scope>NUCLEOTIDE SEQUENCE</scope>
    <source>
        <strain evidence="1">KK-1</strain>
    </source>
</reference>